<dbReference type="InterPro" id="IPR024173">
    <property type="entry name" value="Pesterase_MJ0037-like"/>
</dbReference>
<dbReference type="PIRSF" id="PIRSF000887">
    <property type="entry name" value="Pesterase_MJ0037"/>
    <property type="match status" value="1"/>
</dbReference>
<evidence type="ECO:0000313" key="3">
    <source>
        <dbReference type="Proteomes" id="UP001597131"/>
    </source>
</evidence>
<dbReference type="InterPro" id="IPR026336">
    <property type="entry name" value="PdeM-like"/>
</dbReference>
<dbReference type="RefSeq" id="WP_380742142.1">
    <property type="nucleotide sequence ID" value="NZ_JBHTLI010000001.1"/>
</dbReference>
<keyword evidence="2" id="KW-0255">Endonuclease</keyword>
<protein>
    <submittedName>
        <fullName evidence="2">Ligase-associated DNA damage response endonuclease PdeM</fullName>
        <ecNumber evidence="2">3.1.-.-</ecNumber>
    </submittedName>
</protein>
<evidence type="ECO:0000259" key="1">
    <source>
        <dbReference type="Pfam" id="PF00149"/>
    </source>
</evidence>
<proteinExistence type="predicted"/>
<evidence type="ECO:0000313" key="2">
    <source>
        <dbReference type="EMBL" id="MFD1094364.1"/>
    </source>
</evidence>
<keyword evidence="3" id="KW-1185">Reference proteome</keyword>
<reference evidence="3" key="1">
    <citation type="journal article" date="2019" name="Int. J. Syst. Evol. Microbiol.">
        <title>The Global Catalogue of Microorganisms (GCM) 10K type strain sequencing project: providing services to taxonomists for standard genome sequencing and annotation.</title>
        <authorList>
            <consortium name="The Broad Institute Genomics Platform"/>
            <consortium name="The Broad Institute Genome Sequencing Center for Infectious Disease"/>
            <person name="Wu L."/>
            <person name="Ma J."/>
        </authorList>
    </citation>
    <scope>NUCLEOTIDE SEQUENCE [LARGE SCALE GENOMIC DNA]</scope>
    <source>
        <strain evidence="3">CCUG 64793</strain>
    </source>
</reference>
<dbReference type="InterPro" id="IPR029052">
    <property type="entry name" value="Metallo-depent_PP-like"/>
</dbReference>
<gene>
    <name evidence="2" type="primary">pdeM</name>
    <name evidence="2" type="ORF">ACFQ3Q_01260</name>
</gene>
<dbReference type="GO" id="GO:0004519">
    <property type="term" value="F:endonuclease activity"/>
    <property type="evidence" value="ECO:0007669"/>
    <property type="project" value="UniProtKB-KW"/>
</dbReference>
<dbReference type="EC" id="3.1.-.-" evidence="2"/>
<comment type="caution">
    <text evidence="2">The sequence shown here is derived from an EMBL/GenBank/DDBJ whole genome shotgun (WGS) entry which is preliminary data.</text>
</comment>
<dbReference type="PANTHER" id="PTHR39323">
    <property type="entry name" value="BLR1149 PROTEIN"/>
    <property type="match status" value="1"/>
</dbReference>
<dbReference type="Gene3D" id="3.60.21.10">
    <property type="match status" value="1"/>
</dbReference>
<dbReference type="GO" id="GO:0016787">
    <property type="term" value="F:hydrolase activity"/>
    <property type="evidence" value="ECO:0007669"/>
    <property type="project" value="UniProtKB-KW"/>
</dbReference>
<dbReference type="GO" id="GO:0016874">
    <property type="term" value="F:ligase activity"/>
    <property type="evidence" value="ECO:0007669"/>
    <property type="project" value="UniProtKB-KW"/>
</dbReference>
<dbReference type="Pfam" id="PF00149">
    <property type="entry name" value="Metallophos"/>
    <property type="match status" value="1"/>
</dbReference>
<dbReference type="SUPFAM" id="SSF56300">
    <property type="entry name" value="Metallo-dependent phosphatases"/>
    <property type="match status" value="1"/>
</dbReference>
<name>A0ABW3NN63_9FLAO</name>
<feature type="domain" description="Calcineurin-like phosphoesterase" evidence="1">
    <location>
        <begin position="26"/>
        <end position="129"/>
    </location>
</feature>
<keyword evidence="2" id="KW-0540">Nuclease</keyword>
<organism evidence="2 3">
    <name type="scientific">Salegentibacter chungangensis</name>
    <dbReference type="NCBI Taxonomy" id="1335724"/>
    <lineage>
        <taxon>Bacteria</taxon>
        <taxon>Pseudomonadati</taxon>
        <taxon>Bacteroidota</taxon>
        <taxon>Flavobacteriia</taxon>
        <taxon>Flavobacteriales</taxon>
        <taxon>Flavobacteriaceae</taxon>
        <taxon>Salegentibacter</taxon>
    </lineage>
</organism>
<accession>A0ABW3NN63</accession>
<keyword evidence="2" id="KW-0436">Ligase</keyword>
<dbReference type="InterPro" id="IPR004843">
    <property type="entry name" value="Calcineurin-like_PHP"/>
</dbReference>
<dbReference type="PANTHER" id="PTHR39323:SF1">
    <property type="entry name" value="BLR1149 PROTEIN"/>
    <property type="match status" value="1"/>
</dbReference>
<keyword evidence="2" id="KW-0378">Hydrolase</keyword>
<dbReference type="NCBIfam" id="TIGR04123">
    <property type="entry name" value="P_estr_lig_assc"/>
    <property type="match status" value="1"/>
</dbReference>
<dbReference type="Proteomes" id="UP001597131">
    <property type="component" value="Unassembled WGS sequence"/>
</dbReference>
<sequence length="210" mass="24166">MNIELKGQNFEFHPSGAAYWIDQEMLLISDVHLGKISHFRKYGSAVPQEAIGQNFLQLEEAVKRFDPEMICFLGDLFHSAMNSEWQLFERWVGELDCQVFLVSGNHDVISPLKYEELGIEIYKEVRVGKFLLTHQPEDRDGSFNICGHIHPGYHLQGLGKQSLKLPCFYKTDHRLILPAFGEFTGNYIIKPEKGDEIYALTKKEVILVYS</sequence>
<dbReference type="EMBL" id="JBHTLI010000001">
    <property type="protein sequence ID" value="MFD1094364.1"/>
    <property type="molecule type" value="Genomic_DNA"/>
</dbReference>